<feature type="domain" description="GH18" evidence="10">
    <location>
        <begin position="25"/>
        <end position="384"/>
    </location>
</feature>
<dbReference type="AlphaFoldDB" id="A0A8H7UD22"/>
<dbReference type="SMART" id="SM00636">
    <property type="entry name" value="Glyco_18"/>
    <property type="match status" value="1"/>
</dbReference>
<evidence type="ECO:0000313" key="12">
    <source>
        <dbReference type="Proteomes" id="UP000654370"/>
    </source>
</evidence>
<dbReference type="SUPFAM" id="SSF51445">
    <property type="entry name" value="(Trans)glycosidases"/>
    <property type="match status" value="1"/>
</dbReference>
<proteinExistence type="inferred from homology"/>
<evidence type="ECO:0000256" key="1">
    <source>
        <dbReference type="ARBA" id="ARBA00000822"/>
    </source>
</evidence>
<keyword evidence="9" id="KW-0732">Signal</keyword>
<evidence type="ECO:0000259" key="10">
    <source>
        <dbReference type="PROSITE" id="PS51910"/>
    </source>
</evidence>
<gene>
    <name evidence="11" type="ORF">INT43_008713</name>
</gene>
<keyword evidence="2 7" id="KW-0378">Hydrolase</keyword>
<comment type="caution">
    <text evidence="11">The sequence shown here is derived from an EMBL/GenBank/DDBJ whole genome shotgun (WGS) entry which is preliminary data.</text>
</comment>
<keyword evidence="12" id="KW-1185">Reference proteome</keyword>
<accession>A0A8H7UD22</accession>
<evidence type="ECO:0000256" key="4">
    <source>
        <dbReference type="ARBA" id="ARBA00023277"/>
    </source>
</evidence>
<dbReference type="PROSITE" id="PS51910">
    <property type="entry name" value="GH18_2"/>
    <property type="match status" value="1"/>
</dbReference>
<dbReference type="InterPro" id="IPR001579">
    <property type="entry name" value="Glyco_hydro_18_chit_AS"/>
</dbReference>
<dbReference type="InterPro" id="IPR029070">
    <property type="entry name" value="Chitinase_insertion_sf"/>
</dbReference>
<keyword evidence="5 7" id="KW-0326">Glycosidase</keyword>
<evidence type="ECO:0000256" key="9">
    <source>
        <dbReference type="SAM" id="SignalP"/>
    </source>
</evidence>
<dbReference type="Gene3D" id="3.10.50.10">
    <property type="match status" value="1"/>
</dbReference>
<sequence>MISTSVIGLLAAMAASVSAAGSNKPELIAYVVDWELPTNIQWSKLDHVIYSFAEPDQSGKLGNFNTTQLEQVVQQAHANNVGVSLSVGGWTGSRYISDILSKSSSSFANTILDAVKQYSLDGINIDWEYPNSQDGMTCNTRSAQDLDNYLALLKSLRHGLGSKLITLATGTTPFNDQSGDPAKDLSDFASVSEIFLKLIFTYDINGNWDPTTGPNSPLKAASKGESTSVASALSAWKSAGIPSKQLSVGAAFYGWTARTIATTAQSQYVRFTKTQIKGDQYDTMSADPCPGAIKSYSGEMQWRSIDSQGIDAGRNGWTVKYDDTTQTPWAFSAKKKQIVTYDNAQSLEAKAQYAKQEGSGAFIWSLEMDDPKHTLLNALQSVRT</sequence>
<protein>
    <recommendedName>
        <fullName evidence="10">GH18 domain-containing protein</fullName>
    </recommendedName>
</protein>
<reference evidence="11" key="1">
    <citation type="submission" date="2020-12" db="EMBL/GenBank/DDBJ databases">
        <title>Metabolic potential, ecology and presence of endohyphal bacteria is reflected in genomic diversity of Mucoromycotina.</title>
        <authorList>
            <person name="Muszewska A."/>
            <person name="Okrasinska A."/>
            <person name="Steczkiewicz K."/>
            <person name="Drgas O."/>
            <person name="Orlowska M."/>
            <person name="Perlinska-Lenart U."/>
            <person name="Aleksandrzak-Piekarczyk T."/>
            <person name="Szatraj K."/>
            <person name="Zielenkiewicz U."/>
            <person name="Pilsyk S."/>
            <person name="Malc E."/>
            <person name="Mieczkowski P."/>
            <person name="Kruszewska J.S."/>
            <person name="Biernat P."/>
            <person name="Pawlowska J."/>
        </authorList>
    </citation>
    <scope>NUCLEOTIDE SEQUENCE</scope>
    <source>
        <strain evidence="11">WA0000067209</strain>
    </source>
</reference>
<dbReference type="InterPro" id="IPR011583">
    <property type="entry name" value="Chitinase_II/V-like_cat"/>
</dbReference>
<comment type="similarity">
    <text evidence="8">Belongs to the glycosyl hydrolase 18 family.</text>
</comment>
<dbReference type="GO" id="GO:0008843">
    <property type="term" value="F:endochitinase activity"/>
    <property type="evidence" value="ECO:0007669"/>
    <property type="project" value="UniProtKB-EC"/>
</dbReference>
<dbReference type="Gene3D" id="3.20.20.80">
    <property type="entry name" value="Glycosidases"/>
    <property type="match status" value="1"/>
</dbReference>
<feature type="chain" id="PRO_5034135021" description="GH18 domain-containing protein" evidence="9">
    <location>
        <begin position="20"/>
        <end position="384"/>
    </location>
</feature>
<dbReference type="PANTHER" id="PTHR11177">
    <property type="entry name" value="CHITINASE"/>
    <property type="match status" value="1"/>
</dbReference>
<dbReference type="OrthoDB" id="73875at2759"/>
<feature type="signal peptide" evidence="9">
    <location>
        <begin position="1"/>
        <end position="19"/>
    </location>
</feature>
<dbReference type="InterPro" id="IPR017853">
    <property type="entry name" value="GH"/>
</dbReference>
<evidence type="ECO:0000256" key="5">
    <source>
        <dbReference type="ARBA" id="ARBA00023295"/>
    </source>
</evidence>
<dbReference type="PANTHER" id="PTHR11177:SF392">
    <property type="entry name" value="HAP41P"/>
    <property type="match status" value="1"/>
</dbReference>
<evidence type="ECO:0000256" key="7">
    <source>
        <dbReference type="RuleBase" id="RU000489"/>
    </source>
</evidence>
<dbReference type="InterPro" id="IPR050314">
    <property type="entry name" value="Glycosyl_Hydrlase_18"/>
</dbReference>
<dbReference type="Proteomes" id="UP000654370">
    <property type="component" value="Unassembled WGS sequence"/>
</dbReference>
<dbReference type="GO" id="GO:0000272">
    <property type="term" value="P:polysaccharide catabolic process"/>
    <property type="evidence" value="ECO:0007669"/>
    <property type="project" value="UniProtKB-KW"/>
</dbReference>
<dbReference type="EMBL" id="JAEPQZ010000005">
    <property type="protein sequence ID" value="KAG2181131.1"/>
    <property type="molecule type" value="Genomic_DNA"/>
</dbReference>
<keyword evidence="3" id="KW-0146">Chitin degradation</keyword>
<name>A0A8H7UD22_MORIS</name>
<dbReference type="Pfam" id="PF00704">
    <property type="entry name" value="Glyco_hydro_18"/>
    <property type="match status" value="1"/>
</dbReference>
<evidence type="ECO:0000256" key="6">
    <source>
        <dbReference type="ARBA" id="ARBA00023326"/>
    </source>
</evidence>
<evidence type="ECO:0000313" key="11">
    <source>
        <dbReference type="EMBL" id="KAG2181131.1"/>
    </source>
</evidence>
<dbReference type="SUPFAM" id="SSF54556">
    <property type="entry name" value="Chitinase insertion domain"/>
    <property type="match status" value="1"/>
</dbReference>
<evidence type="ECO:0000256" key="8">
    <source>
        <dbReference type="RuleBase" id="RU004453"/>
    </source>
</evidence>
<dbReference type="GO" id="GO:0008061">
    <property type="term" value="F:chitin binding"/>
    <property type="evidence" value="ECO:0007669"/>
    <property type="project" value="InterPro"/>
</dbReference>
<dbReference type="PROSITE" id="PS01095">
    <property type="entry name" value="GH18_1"/>
    <property type="match status" value="1"/>
</dbReference>
<evidence type="ECO:0000256" key="2">
    <source>
        <dbReference type="ARBA" id="ARBA00022801"/>
    </source>
</evidence>
<keyword evidence="6" id="KW-0624">Polysaccharide degradation</keyword>
<organism evidence="11 12">
    <name type="scientific">Mortierella isabellina</name>
    <name type="common">Filamentous fungus</name>
    <name type="synonym">Umbelopsis isabellina</name>
    <dbReference type="NCBI Taxonomy" id="91625"/>
    <lineage>
        <taxon>Eukaryota</taxon>
        <taxon>Fungi</taxon>
        <taxon>Fungi incertae sedis</taxon>
        <taxon>Mucoromycota</taxon>
        <taxon>Mucoromycotina</taxon>
        <taxon>Umbelopsidomycetes</taxon>
        <taxon>Umbelopsidales</taxon>
        <taxon>Umbelopsidaceae</taxon>
        <taxon>Umbelopsis</taxon>
    </lineage>
</organism>
<dbReference type="InterPro" id="IPR001223">
    <property type="entry name" value="Glyco_hydro18_cat"/>
</dbReference>
<evidence type="ECO:0000256" key="3">
    <source>
        <dbReference type="ARBA" id="ARBA00023024"/>
    </source>
</evidence>
<comment type="catalytic activity">
    <reaction evidence="1">
        <text>Random endo-hydrolysis of N-acetyl-beta-D-glucosaminide (1-&gt;4)-beta-linkages in chitin and chitodextrins.</text>
        <dbReference type="EC" id="3.2.1.14"/>
    </reaction>
</comment>
<dbReference type="GO" id="GO:0005576">
    <property type="term" value="C:extracellular region"/>
    <property type="evidence" value="ECO:0007669"/>
    <property type="project" value="TreeGrafter"/>
</dbReference>
<keyword evidence="4" id="KW-0119">Carbohydrate metabolism</keyword>
<dbReference type="GO" id="GO:0006032">
    <property type="term" value="P:chitin catabolic process"/>
    <property type="evidence" value="ECO:0007669"/>
    <property type="project" value="UniProtKB-KW"/>
</dbReference>